<keyword evidence="2" id="KW-0472">Membrane</keyword>
<accession>A0A645EHE6</accession>
<feature type="region of interest" description="Disordered" evidence="1">
    <location>
        <begin position="53"/>
        <end position="74"/>
    </location>
</feature>
<gene>
    <name evidence="3" type="ORF">SDC9_148383</name>
</gene>
<sequence>MIKVLILGSIILFIAILLMGMRVFFTKKGEFPSLHIGDSKPLQDRGIHCATSQHAEEMNRRESPIERMLKSEKI</sequence>
<protein>
    <submittedName>
        <fullName evidence="3">Uncharacterized protein</fullName>
    </submittedName>
</protein>
<keyword evidence="2" id="KW-0812">Transmembrane</keyword>
<reference evidence="3" key="1">
    <citation type="submission" date="2019-08" db="EMBL/GenBank/DDBJ databases">
        <authorList>
            <person name="Kucharzyk K."/>
            <person name="Murdoch R.W."/>
            <person name="Higgins S."/>
            <person name="Loffler F."/>
        </authorList>
    </citation>
    <scope>NUCLEOTIDE SEQUENCE</scope>
</reference>
<feature type="compositionally biased region" description="Basic and acidic residues" evidence="1">
    <location>
        <begin position="54"/>
        <end position="74"/>
    </location>
</feature>
<name>A0A645EHE6_9ZZZZ</name>
<evidence type="ECO:0000313" key="3">
    <source>
        <dbReference type="EMBL" id="MPN01177.1"/>
    </source>
</evidence>
<evidence type="ECO:0000256" key="2">
    <source>
        <dbReference type="SAM" id="Phobius"/>
    </source>
</evidence>
<evidence type="ECO:0000256" key="1">
    <source>
        <dbReference type="SAM" id="MobiDB-lite"/>
    </source>
</evidence>
<dbReference type="EMBL" id="VSSQ01047199">
    <property type="protein sequence ID" value="MPN01177.1"/>
    <property type="molecule type" value="Genomic_DNA"/>
</dbReference>
<dbReference type="AlphaFoldDB" id="A0A645EHE6"/>
<feature type="transmembrane region" description="Helical" evidence="2">
    <location>
        <begin position="6"/>
        <end position="25"/>
    </location>
</feature>
<organism evidence="3">
    <name type="scientific">bioreactor metagenome</name>
    <dbReference type="NCBI Taxonomy" id="1076179"/>
    <lineage>
        <taxon>unclassified sequences</taxon>
        <taxon>metagenomes</taxon>
        <taxon>ecological metagenomes</taxon>
    </lineage>
</organism>
<keyword evidence="2" id="KW-1133">Transmembrane helix</keyword>
<comment type="caution">
    <text evidence="3">The sequence shown here is derived from an EMBL/GenBank/DDBJ whole genome shotgun (WGS) entry which is preliminary data.</text>
</comment>
<proteinExistence type="predicted"/>